<protein>
    <recommendedName>
        <fullName evidence="3">Haloacid dehalogenase</fullName>
    </recommendedName>
</protein>
<gene>
    <name evidence="1" type="ORF">TQ37_06440</name>
</gene>
<dbReference type="InterPro" id="IPR023214">
    <property type="entry name" value="HAD_sf"/>
</dbReference>
<dbReference type="Gene3D" id="3.40.50.1000">
    <property type="entry name" value="HAD superfamily/HAD-like"/>
    <property type="match status" value="1"/>
</dbReference>
<dbReference type="PANTHER" id="PTHR46649:SF5">
    <property type="entry name" value="F14L17.7 PROTEIN"/>
    <property type="match status" value="1"/>
</dbReference>
<reference evidence="1 2" key="1">
    <citation type="submission" date="2015-02" db="EMBL/GenBank/DDBJ databases">
        <authorList>
            <person name="Slaby B."/>
            <person name="Hentschel U."/>
        </authorList>
    </citation>
    <scope>NUCLEOTIDE SEQUENCE [LARGE SCALE GENOMIC DNA]</scope>
    <source>
        <strain evidence="1">15L</strain>
    </source>
</reference>
<dbReference type="InterPro" id="IPR011949">
    <property type="entry name" value="HAD-SF_hydro_IA_REG-2-like"/>
</dbReference>
<dbReference type="Proteomes" id="UP000035037">
    <property type="component" value="Unassembled WGS sequence"/>
</dbReference>
<evidence type="ECO:0008006" key="3">
    <source>
        <dbReference type="Google" id="ProtNLM"/>
    </source>
</evidence>
<dbReference type="InterPro" id="IPR006439">
    <property type="entry name" value="HAD-SF_hydro_IA"/>
</dbReference>
<dbReference type="NCBIfam" id="TIGR01549">
    <property type="entry name" value="HAD-SF-IA-v1"/>
    <property type="match status" value="1"/>
</dbReference>
<reference evidence="1 2" key="2">
    <citation type="submission" date="2015-05" db="EMBL/GenBank/DDBJ databases">
        <title>Lifestyle Evolution in Cyanobacterial Symbionts of Sponges.</title>
        <authorList>
            <person name="Burgsdorf I."/>
            <person name="Slaby B.M."/>
            <person name="Handley K.M."/>
            <person name="Haber M."/>
            <person name="Blom J."/>
            <person name="Marshall C.W."/>
            <person name="Gilbert J.A."/>
            <person name="Hentschel U."/>
            <person name="Steindler L."/>
        </authorList>
    </citation>
    <scope>NUCLEOTIDE SEQUENCE [LARGE SCALE GENOMIC DNA]</scope>
    <source>
        <strain evidence="1">15L</strain>
    </source>
</reference>
<dbReference type="CDD" id="cd16415">
    <property type="entry name" value="HAD_dREG-2_like"/>
    <property type="match status" value="1"/>
</dbReference>
<dbReference type="Pfam" id="PF00702">
    <property type="entry name" value="Hydrolase"/>
    <property type="match status" value="1"/>
</dbReference>
<dbReference type="EMBL" id="JYFQ01000131">
    <property type="protein sequence ID" value="KKZ11760.1"/>
    <property type="molecule type" value="Genomic_DNA"/>
</dbReference>
<dbReference type="NCBIfam" id="TIGR02252">
    <property type="entry name" value="DREG-2"/>
    <property type="match status" value="1"/>
</dbReference>
<evidence type="ECO:0000313" key="1">
    <source>
        <dbReference type="EMBL" id="KKZ11760.1"/>
    </source>
</evidence>
<sequence>MTTLPPPRGLLIDAMGTLLEPAAPVAVTYARKAADVGVTVSPEHIGPAFDAAYRAAPPMAFPDRSVKSLDQQEKEWWLACVADTFQRAAQPLETTVLRKLTRQLFYHYASPEAWVVPEDVPRCLRRWHDTGLKLAVVSNFDSRLDSLLETLWLRHWFAAVLISSRCGVAKPNPRLFHLALERLGLLPHEAWHLGDTTADLQGARAAGIRCILVQRPKPFPSTTATGMMEG</sequence>
<dbReference type="AlphaFoldDB" id="A0A0G8AUY9"/>
<dbReference type="PANTHER" id="PTHR46649">
    <property type="match status" value="1"/>
</dbReference>
<dbReference type="InterPro" id="IPR044924">
    <property type="entry name" value="HAD-SF_hydro_IA_REG-2-like_cap"/>
</dbReference>
<dbReference type="InterPro" id="IPR036412">
    <property type="entry name" value="HAD-like_sf"/>
</dbReference>
<proteinExistence type="predicted"/>
<dbReference type="NCBIfam" id="TIGR01509">
    <property type="entry name" value="HAD-SF-IA-v3"/>
    <property type="match status" value="1"/>
</dbReference>
<dbReference type="PRINTS" id="PR00413">
    <property type="entry name" value="HADHALOGNASE"/>
</dbReference>
<dbReference type="Gene3D" id="1.10.150.720">
    <property type="entry name" value="Haloacid dehalogenase-like hydrolase"/>
    <property type="match status" value="1"/>
</dbReference>
<name>A0A0G8AUY9_9SYNE</name>
<evidence type="ECO:0000313" key="2">
    <source>
        <dbReference type="Proteomes" id="UP000035037"/>
    </source>
</evidence>
<organism evidence="1 2">
    <name type="scientific">Candidatus Synechococcus spongiarum 15L</name>
    <dbReference type="NCBI Taxonomy" id="1608419"/>
    <lineage>
        <taxon>Bacteria</taxon>
        <taxon>Bacillati</taxon>
        <taxon>Cyanobacteriota</taxon>
        <taxon>Cyanophyceae</taxon>
        <taxon>Synechococcales</taxon>
        <taxon>Synechococcaceae</taxon>
        <taxon>Synechococcus</taxon>
    </lineage>
</organism>
<dbReference type="SFLD" id="SFLDS00003">
    <property type="entry name" value="Haloacid_Dehalogenase"/>
    <property type="match status" value="1"/>
</dbReference>
<dbReference type="SUPFAM" id="SSF56784">
    <property type="entry name" value="HAD-like"/>
    <property type="match status" value="1"/>
</dbReference>
<comment type="caution">
    <text evidence="1">The sequence shown here is derived from an EMBL/GenBank/DDBJ whole genome shotgun (WGS) entry which is preliminary data.</text>
</comment>
<dbReference type="SFLD" id="SFLDG01129">
    <property type="entry name" value="C1.5:_HAD__Beta-PGM__Phosphata"/>
    <property type="match status" value="1"/>
</dbReference>
<accession>A0A0G8AUY9</accession>
<dbReference type="PATRIC" id="fig|1608419.3.peg.382"/>
<dbReference type="STRING" id="431041.FLM9_1367"/>